<keyword evidence="6" id="KW-0560">Oxidoreductase</keyword>
<reference evidence="11" key="1">
    <citation type="submission" date="2019-12" db="EMBL/GenBank/DDBJ databases">
        <title>Genome sequencing and annotation of Brassica cretica.</title>
        <authorList>
            <person name="Studholme D.J."/>
            <person name="Sarris P.F."/>
        </authorList>
    </citation>
    <scope>NUCLEOTIDE SEQUENCE</scope>
    <source>
        <strain evidence="11">PFS-102/07</strain>
        <tissue evidence="11">Leaf</tissue>
    </source>
</reference>
<feature type="domain" description="3-oxo-5-alpha-steroid 4-dehydrogenase C-terminal" evidence="10">
    <location>
        <begin position="133"/>
        <end position="213"/>
    </location>
</feature>
<evidence type="ECO:0000256" key="2">
    <source>
        <dbReference type="ARBA" id="ARBA00007742"/>
    </source>
</evidence>
<keyword evidence="5 9" id="KW-1133">Transmembrane helix</keyword>
<keyword evidence="4 9" id="KW-0812">Transmembrane</keyword>
<feature type="transmembrane region" description="Helical" evidence="9">
    <location>
        <begin position="166"/>
        <end position="184"/>
    </location>
</feature>
<dbReference type="GO" id="GO:0016020">
    <property type="term" value="C:membrane"/>
    <property type="evidence" value="ECO:0007669"/>
    <property type="project" value="UniProtKB-SubCell"/>
</dbReference>
<dbReference type="PANTHER" id="PTHR10556">
    <property type="entry name" value="3-OXO-5-ALPHA-STEROID 4-DEHYDROGENASE"/>
    <property type="match status" value="1"/>
</dbReference>
<evidence type="ECO:0000259" key="10">
    <source>
        <dbReference type="Pfam" id="PF02544"/>
    </source>
</evidence>
<keyword evidence="3" id="KW-0444">Lipid biosynthesis</keyword>
<evidence type="ECO:0000313" key="11">
    <source>
        <dbReference type="EMBL" id="KAF2591997.1"/>
    </source>
</evidence>
<dbReference type="GO" id="GO:0042761">
    <property type="term" value="P:very long-chain fatty acid biosynthetic process"/>
    <property type="evidence" value="ECO:0007669"/>
    <property type="project" value="TreeGrafter"/>
</dbReference>
<protein>
    <recommendedName>
        <fullName evidence="10">3-oxo-5-alpha-steroid 4-dehydrogenase C-terminal domain-containing protein</fullName>
    </recommendedName>
</protein>
<evidence type="ECO:0000256" key="4">
    <source>
        <dbReference type="ARBA" id="ARBA00022692"/>
    </source>
</evidence>
<name>A0A8S9KE07_BRACR</name>
<evidence type="ECO:0000256" key="5">
    <source>
        <dbReference type="ARBA" id="ARBA00022989"/>
    </source>
</evidence>
<dbReference type="EMBL" id="QGKY02000190">
    <property type="protein sequence ID" value="KAF2591997.1"/>
    <property type="molecule type" value="Genomic_DNA"/>
</dbReference>
<organism evidence="11">
    <name type="scientific">Brassica cretica</name>
    <name type="common">Mustard</name>
    <dbReference type="NCBI Taxonomy" id="69181"/>
    <lineage>
        <taxon>Eukaryota</taxon>
        <taxon>Viridiplantae</taxon>
        <taxon>Streptophyta</taxon>
        <taxon>Embryophyta</taxon>
        <taxon>Tracheophyta</taxon>
        <taxon>Spermatophyta</taxon>
        <taxon>Magnoliopsida</taxon>
        <taxon>eudicotyledons</taxon>
        <taxon>Gunneridae</taxon>
        <taxon>Pentapetalae</taxon>
        <taxon>rosids</taxon>
        <taxon>malvids</taxon>
        <taxon>Brassicales</taxon>
        <taxon>Brassicaceae</taxon>
        <taxon>Brassiceae</taxon>
        <taxon>Brassica</taxon>
    </lineage>
</organism>
<comment type="caution">
    <text evidence="11">The sequence shown here is derived from an EMBL/GenBank/DDBJ whole genome shotgun (WGS) entry which is preliminary data.</text>
</comment>
<keyword evidence="7" id="KW-0443">Lipid metabolism</keyword>
<proteinExistence type="inferred from homology"/>
<evidence type="ECO:0000256" key="8">
    <source>
        <dbReference type="ARBA" id="ARBA00023136"/>
    </source>
</evidence>
<evidence type="ECO:0000256" key="1">
    <source>
        <dbReference type="ARBA" id="ARBA00004141"/>
    </source>
</evidence>
<evidence type="ECO:0000256" key="9">
    <source>
        <dbReference type="SAM" id="Phobius"/>
    </source>
</evidence>
<keyword evidence="8 9" id="KW-0472">Membrane</keyword>
<evidence type="ECO:0000256" key="6">
    <source>
        <dbReference type="ARBA" id="ARBA00023002"/>
    </source>
</evidence>
<dbReference type="Pfam" id="PF02544">
    <property type="entry name" value="Steroid_dh"/>
    <property type="match status" value="1"/>
</dbReference>
<gene>
    <name evidence="11" type="ORF">F2Q70_00040909</name>
</gene>
<dbReference type="GO" id="GO:0016627">
    <property type="term" value="F:oxidoreductase activity, acting on the CH-CH group of donors"/>
    <property type="evidence" value="ECO:0007669"/>
    <property type="project" value="InterPro"/>
</dbReference>
<dbReference type="InterPro" id="IPR039357">
    <property type="entry name" value="SRD5A/TECR"/>
</dbReference>
<dbReference type="PANTHER" id="PTHR10556:SF28">
    <property type="entry name" value="VERY-LONG-CHAIN ENOYL-COA REDUCTASE"/>
    <property type="match status" value="1"/>
</dbReference>
<evidence type="ECO:0000256" key="3">
    <source>
        <dbReference type="ARBA" id="ARBA00022516"/>
    </source>
</evidence>
<dbReference type="AlphaFoldDB" id="A0A8S9KE07"/>
<sequence length="214" mass="24735">MRQELTNAGDFIVTKACVLGCLKFRKYTFFYERMDTNKMLYAKQKQMKLLHKEDKNMESNQADEFSPHSWLESSSLKTDEASSTVLQLRCLHPHHSIYDPPLIFKPGQRHVRGLSSLGVSFVELCLRKRHGFALIPRGFLFNIVTCANYTTEIYQWLGFNIATQTVAGYVFLAVAALIMTNWALGKHSRLRKIFDGKDGKPKYPRRWVILPPFL</sequence>
<comment type="similarity">
    <text evidence="2">Belongs to the steroid 5-alpha reductase family.</text>
</comment>
<accession>A0A8S9KE07</accession>
<dbReference type="PROSITE" id="PS50244">
    <property type="entry name" value="S5A_REDUCTASE"/>
    <property type="match status" value="1"/>
</dbReference>
<dbReference type="InterPro" id="IPR001104">
    <property type="entry name" value="3-oxo-5_a-steroid_4-DH_C"/>
</dbReference>
<comment type="subcellular location">
    <subcellularLocation>
        <location evidence="1">Membrane</location>
        <topology evidence="1">Multi-pass membrane protein</topology>
    </subcellularLocation>
</comment>
<evidence type="ECO:0000256" key="7">
    <source>
        <dbReference type="ARBA" id="ARBA00023098"/>
    </source>
</evidence>